<keyword evidence="1" id="KW-0732">Signal</keyword>
<comment type="caution">
    <text evidence="2">The sequence shown here is derived from an EMBL/GenBank/DDBJ whole genome shotgun (WGS) entry which is preliminary data.</text>
</comment>
<protein>
    <submittedName>
        <fullName evidence="2">Uncharacterized protein</fullName>
    </submittedName>
</protein>
<accession>A0AAV2S1Z8</accession>
<feature type="non-terminal residue" evidence="2">
    <location>
        <position position="202"/>
    </location>
</feature>
<reference evidence="2 3" key="1">
    <citation type="submission" date="2024-05" db="EMBL/GenBank/DDBJ databases">
        <authorList>
            <person name="Wallberg A."/>
        </authorList>
    </citation>
    <scope>NUCLEOTIDE SEQUENCE [LARGE SCALE GENOMIC DNA]</scope>
</reference>
<dbReference type="AlphaFoldDB" id="A0AAV2S1Z8"/>
<name>A0AAV2S1Z8_MEGNR</name>
<dbReference type="EMBL" id="CAXKWB010037003">
    <property type="protein sequence ID" value="CAL4149312.1"/>
    <property type="molecule type" value="Genomic_DNA"/>
</dbReference>
<keyword evidence="3" id="KW-1185">Reference proteome</keyword>
<sequence>MHILLWKQIQWVSALVAAAVIMGTGAEDSQKGIDAAFMEEVRSSLTNQWEVLQSIRLMIHNNKRGLVRIVKEMKELKKSVEEQGEHCNKTTHLASQFLTDVQSSIRNSAPPPPDYGPEDLNLQQEMTRVSQEMKKLTEAFDDLDQNNYLTDHGTFPRSTTENFSYSNNSDGQCSVPFEELEEDVCIMVVTAKLTWTQADNYC</sequence>
<evidence type="ECO:0000313" key="2">
    <source>
        <dbReference type="EMBL" id="CAL4149312.1"/>
    </source>
</evidence>
<feature type="chain" id="PRO_5043729972" evidence="1">
    <location>
        <begin position="27"/>
        <end position="202"/>
    </location>
</feature>
<organism evidence="2 3">
    <name type="scientific">Meganyctiphanes norvegica</name>
    <name type="common">Northern krill</name>
    <name type="synonym">Thysanopoda norvegica</name>
    <dbReference type="NCBI Taxonomy" id="48144"/>
    <lineage>
        <taxon>Eukaryota</taxon>
        <taxon>Metazoa</taxon>
        <taxon>Ecdysozoa</taxon>
        <taxon>Arthropoda</taxon>
        <taxon>Crustacea</taxon>
        <taxon>Multicrustacea</taxon>
        <taxon>Malacostraca</taxon>
        <taxon>Eumalacostraca</taxon>
        <taxon>Eucarida</taxon>
        <taxon>Euphausiacea</taxon>
        <taxon>Euphausiidae</taxon>
        <taxon>Meganyctiphanes</taxon>
    </lineage>
</organism>
<proteinExistence type="predicted"/>
<feature type="signal peptide" evidence="1">
    <location>
        <begin position="1"/>
        <end position="26"/>
    </location>
</feature>
<dbReference type="Proteomes" id="UP001497623">
    <property type="component" value="Unassembled WGS sequence"/>
</dbReference>
<evidence type="ECO:0000256" key="1">
    <source>
        <dbReference type="SAM" id="SignalP"/>
    </source>
</evidence>
<evidence type="ECO:0000313" key="3">
    <source>
        <dbReference type="Proteomes" id="UP001497623"/>
    </source>
</evidence>
<gene>
    <name evidence="2" type="ORF">MNOR_LOCUS30394</name>
</gene>